<keyword evidence="2" id="KW-0472">Membrane</keyword>
<evidence type="ECO:0000313" key="3">
    <source>
        <dbReference type="EMBL" id="OGH73950.1"/>
    </source>
</evidence>
<evidence type="ECO:0008006" key="5">
    <source>
        <dbReference type="Google" id="ProtNLM"/>
    </source>
</evidence>
<name>A0A1F6MR15_9BACT</name>
<feature type="coiled-coil region" evidence="1">
    <location>
        <begin position="57"/>
        <end position="84"/>
    </location>
</feature>
<dbReference type="AlphaFoldDB" id="A0A1F6MR15"/>
<dbReference type="Proteomes" id="UP000178347">
    <property type="component" value="Unassembled WGS sequence"/>
</dbReference>
<evidence type="ECO:0000256" key="1">
    <source>
        <dbReference type="SAM" id="Coils"/>
    </source>
</evidence>
<proteinExistence type="predicted"/>
<evidence type="ECO:0000256" key="2">
    <source>
        <dbReference type="SAM" id="Phobius"/>
    </source>
</evidence>
<feature type="transmembrane region" description="Helical" evidence="2">
    <location>
        <begin position="22"/>
        <end position="45"/>
    </location>
</feature>
<comment type="caution">
    <text evidence="3">The sequence shown here is derived from an EMBL/GenBank/DDBJ whole genome shotgun (WGS) entry which is preliminary data.</text>
</comment>
<reference evidence="3 4" key="1">
    <citation type="journal article" date="2016" name="Nat. Commun.">
        <title>Thousands of microbial genomes shed light on interconnected biogeochemical processes in an aquifer system.</title>
        <authorList>
            <person name="Anantharaman K."/>
            <person name="Brown C.T."/>
            <person name="Hug L.A."/>
            <person name="Sharon I."/>
            <person name="Castelle C.J."/>
            <person name="Probst A.J."/>
            <person name="Thomas B.C."/>
            <person name="Singh A."/>
            <person name="Wilkins M.J."/>
            <person name="Karaoz U."/>
            <person name="Brodie E.L."/>
            <person name="Williams K.H."/>
            <person name="Hubbard S.S."/>
            <person name="Banfield J.F."/>
        </authorList>
    </citation>
    <scope>NUCLEOTIDE SEQUENCE [LARGE SCALE GENOMIC DNA]</scope>
</reference>
<organism evidence="3 4">
    <name type="scientific">Candidatus Magasanikbacteria bacterium RIFCSPLOWO2_12_FULL_43_12</name>
    <dbReference type="NCBI Taxonomy" id="1798692"/>
    <lineage>
        <taxon>Bacteria</taxon>
        <taxon>Candidatus Magasanikiibacteriota</taxon>
    </lineage>
</organism>
<keyword evidence="2" id="KW-1133">Transmembrane helix</keyword>
<keyword evidence="2" id="KW-0812">Transmembrane</keyword>
<dbReference type="STRING" id="1798692.A3G00_03530"/>
<sequence length="115" mass="13271">MVAEYLCQQPTLRQKRELMKKWFLSASCRFIFGAFVVVFGVMYVAQTNAISTKGYTMNDIERRIQALKQQNQKLEFEIATHRSMRSIQSRLSNLNLVATDNVKYVTLTGSSVARR</sequence>
<dbReference type="EMBL" id="MFQN01000033">
    <property type="protein sequence ID" value="OGH73950.1"/>
    <property type="molecule type" value="Genomic_DNA"/>
</dbReference>
<gene>
    <name evidence="3" type="ORF">A3G00_03530</name>
</gene>
<evidence type="ECO:0000313" key="4">
    <source>
        <dbReference type="Proteomes" id="UP000178347"/>
    </source>
</evidence>
<keyword evidence="1" id="KW-0175">Coiled coil</keyword>
<accession>A0A1F6MR15</accession>
<protein>
    <recommendedName>
        <fullName evidence="5">Cell division protein FtsL</fullName>
    </recommendedName>
</protein>